<dbReference type="PROSITE" id="PS00194">
    <property type="entry name" value="THIOREDOXIN_1"/>
    <property type="match status" value="1"/>
</dbReference>
<dbReference type="PANTHER" id="PTHR45663">
    <property type="entry name" value="GEO12009P1"/>
    <property type="match status" value="1"/>
</dbReference>
<dbReference type="Proteomes" id="UP001303946">
    <property type="component" value="Chromosome"/>
</dbReference>
<proteinExistence type="inferred from homology"/>
<sequence>MQLVCPTCGTKNRVPDQRLADAPICGRCSTELMATKPVALSDERFPGFIEGTELPVLVDFWAAWCGPCRMMAPQFEQAAAQMPNVRFAKVDTEAAPQASVRQRIRSIPTMVLYHRGVEVARQSGAMAARDIQRWVQSQLAAAGAAS</sequence>
<dbReference type="PRINTS" id="PR00421">
    <property type="entry name" value="THIOREDOXIN"/>
</dbReference>
<evidence type="ECO:0000259" key="8">
    <source>
        <dbReference type="PROSITE" id="PS51352"/>
    </source>
</evidence>
<keyword evidence="4" id="KW-0249">Electron transport</keyword>
<evidence type="ECO:0000256" key="1">
    <source>
        <dbReference type="ARBA" id="ARBA00008987"/>
    </source>
</evidence>
<keyword evidence="6" id="KW-0676">Redox-active center</keyword>
<evidence type="ECO:0000256" key="5">
    <source>
        <dbReference type="ARBA" id="ARBA00023157"/>
    </source>
</evidence>
<evidence type="ECO:0000256" key="3">
    <source>
        <dbReference type="ARBA" id="ARBA00022723"/>
    </source>
</evidence>
<keyword evidence="10" id="KW-1185">Reference proteome</keyword>
<dbReference type="InterPro" id="IPR036249">
    <property type="entry name" value="Thioredoxin-like_sf"/>
</dbReference>
<protein>
    <recommendedName>
        <fullName evidence="7">Thioredoxin</fullName>
    </recommendedName>
</protein>
<dbReference type="InterPro" id="IPR005746">
    <property type="entry name" value="Thioredoxin"/>
</dbReference>
<dbReference type="NCBIfam" id="NF008229">
    <property type="entry name" value="PRK10996.1"/>
    <property type="match status" value="1"/>
</dbReference>
<dbReference type="InterPro" id="IPR049299">
    <property type="entry name" value="Thio2_N"/>
</dbReference>
<dbReference type="SUPFAM" id="SSF52833">
    <property type="entry name" value="Thioredoxin-like"/>
    <property type="match status" value="1"/>
</dbReference>
<dbReference type="Gene3D" id="3.40.30.10">
    <property type="entry name" value="Glutaredoxin"/>
    <property type="match status" value="1"/>
</dbReference>
<keyword evidence="5" id="KW-1015">Disulfide bond</keyword>
<dbReference type="PANTHER" id="PTHR45663:SF11">
    <property type="entry name" value="GEO12009P1"/>
    <property type="match status" value="1"/>
</dbReference>
<dbReference type="RefSeq" id="WP_316703488.1">
    <property type="nucleotide sequence ID" value="NZ_CP136336.1"/>
</dbReference>
<feature type="domain" description="Thioredoxin" evidence="8">
    <location>
        <begin position="8"/>
        <end position="140"/>
    </location>
</feature>
<accession>A0ABZ0D6C7</accession>
<keyword evidence="3" id="KW-0479">Metal-binding</keyword>
<evidence type="ECO:0000256" key="7">
    <source>
        <dbReference type="NCBIfam" id="TIGR01068"/>
    </source>
</evidence>
<dbReference type="CDD" id="cd02947">
    <property type="entry name" value="TRX_family"/>
    <property type="match status" value="1"/>
</dbReference>
<comment type="similarity">
    <text evidence="1">Belongs to the thioredoxin family.</text>
</comment>
<dbReference type="InterPro" id="IPR017937">
    <property type="entry name" value="Thioredoxin_CS"/>
</dbReference>
<evidence type="ECO:0000256" key="6">
    <source>
        <dbReference type="ARBA" id="ARBA00023284"/>
    </source>
</evidence>
<dbReference type="Gene3D" id="2.30.30.380">
    <property type="entry name" value="Zn-finger domain of Sec23/24"/>
    <property type="match status" value="1"/>
</dbReference>
<dbReference type="InterPro" id="IPR013766">
    <property type="entry name" value="Thioredoxin_domain"/>
</dbReference>
<name>A0ABZ0D6C7_9BURK</name>
<gene>
    <name evidence="9" type="primary">trxC</name>
    <name evidence="9" type="ORF">RXV79_11130</name>
</gene>
<evidence type="ECO:0000313" key="10">
    <source>
        <dbReference type="Proteomes" id="UP001303946"/>
    </source>
</evidence>
<evidence type="ECO:0000313" key="9">
    <source>
        <dbReference type="EMBL" id="WOB10588.1"/>
    </source>
</evidence>
<dbReference type="EMBL" id="CP136336">
    <property type="protein sequence ID" value="WOB10588.1"/>
    <property type="molecule type" value="Genomic_DNA"/>
</dbReference>
<dbReference type="Pfam" id="PF21352">
    <property type="entry name" value="Zn_ribbon_Thio2"/>
    <property type="match status" value="1"/>
</dbReference>
<evidence type="ECO:0000256" key="2">
    <source>
        <dbReference type="ARBA" id="ARBA00022448"/>
    </source>
</evidence>
<dbReference type="Pfam" id="PF00085">
    <property type="entry name" value="Thioredoxin"/>
    <property type="match status" value="1"/>
</dbReference>
<keyword evidence="2" id="KW-0813">Transport</keyword>
<organism evidence="9 10">
    <name type="scientific">Piscinibacter gummiphilus</name>
    <dbReference type="NCBI Taxonomy" id="946333"/>
    <lineage>
        <taxon>Bacteria</taxon>
        <taxon>Pseudomonadati</taxon>
        <taxon>Pseudomonadota</taxon>
        <taxon>Betaproteobacteria</taxon>
        <taxon>Burkholderiales</taxon>
        <taxon>Sphaerotilaceae</taxon>
        <taxon>Piscinibacter</taxon>
    </lineage>
</organism>
<evidence type="ECO:0000256" key="4">
    <source>
        <dbReference type="ARBA" id="ARBA00022982"/>
    </source>
</evidence>
<reference evidence="9 10" key="1">
    <citation type="submission" date="2023-10" db="EMBL/GenBank/DDBJ databases">
        <title>Bacteria for the degradation of biodegradable plastic PBAT(Polybutylene adipate terephthalate).</title>
        <authorList>
            <person name="Weon H.-Y."/>
            <person name="Yeon J."/>
        </authorList>
    </citation>
    <scope>NUCLEOTIDE SEQUENCE [LARGE SCALE GENOMIC DNA]</scope>
    <source>
        <strain evidence="9 10">SBD 7-3</strain>
    </source>
</reference>
<dbReference type="NCBIfam" id="TIGR01068">
    <property type="entry name" value="thioredoxin"/>
    <property type="match status" value="1"/>
</dbReference>
<dbReference type="PROSITE" id="PS51352">
    <property type="entry name" value="THIOREDOXIN_2"/>
    <property type="match status" value="1"/>
</dbReference>